<evidence type="ECO:0000256" key="2">
    <source>
        <dbReference type="ARBA" id="ARBA00023002"/>
    </source>
</evidence>
<dbReference type="InterPro" id="IPR057326">
    <property type="entry name" value="KR_dom"/>
</dbReference>
<comment type="caution">
    <text evidence="5">The sequence shown here is derived from an EMBL/GenBank/DDBJ whole genome shotgun (WGS) entry which is preliminary data.</text>
</comment>
<dbReference type="GO" id="GO:0008206">
    <property type="term" value="P:bile acid metabolic process"/>
    <property type="evidence" value="ECO:0007669"/>
    <property type="project" value="UniProtKB-ARBA"/>
</dbReference>
<feature type="domain" description="Ketoreductase" evidence="4">
    <location>
        <begin position="13"/>
        <end position="194"/>
    </location>
</feature>
<dbReference type="AlphaFoldDB" id="A0A0A5GLJ3"/>
<dbReference type="GO" id="GO:0016491">
    <property type="term" value="F:oxidoreductase activity"/>
    <property type="evidence" value="ECO:0007669"/>
    <property type="project" value="UniProtKB-KW"/>
</dbReference>
<dbReference type="PANTHER" id="PTHR42879">
    <property type="entry name" value="3-OXOACYL-(ACYL-CARRIER-PROTEIN) REDUCTASE"/>
    <property type="match status" value="1"/>
</dbReference>
<dbReference type="EMBL" id="AVPE01000008">
    <property type="protein sequence ID" value="KGX91995.1"/>
    <property type="molecule type" value="Genomic_DNA"/>
</dbReference>
<sequence length="266" mass="28573">MTTNRHDGGLTGKSVLITGATGGIGHETALEIVRAGGDVILTGRNEEKLNELRLRCERINDGVQVTTVQADILKEEDRDGIMMACKDVRNPVFGMVNSAGIAGGEPLESLSEDEARLIMELNYFSTVLLTKAIYPLLKEKMEGSIVNVSSLSGLRGTDANTAYSASKFALIGFTQSFAHEAAPYGIRVNAVCPGFVDTDMGRTAIQRKGERNGRSYEEERAVIEQSIPSQRITTANEVAQTILYLLTPGSMNTIGESIKISGGAVM</sequence>
<evidence type="ECO:0000256" key="3">
    <source>
        <dbReference type="RuleBase" id="RU000363"/>
    </source>
</evidence>
<proteinExistence type="inferred from homology"/>
<dbReference type="Gene3D" id="3.40.50.720">
    <property type="entry name" value="NAD(P)-binding Rossmann-like Domain"/>
    <property type="match status" value="1"/>
</dbReference>
<dbReference type="CDD" id="cd05233">
    <property type="entry name" value="SDR_c"/>
    <property type="match status" value="1"/>
</dbReference>
<dbReference type="PRINTS" id="PR00081">
    <property type="entry name" value="GDHRDH"/>
</dbReference>
<organism evidence="5 6">
    <name type="scientific">Pontibacillus halophilus JSM 076056 = DSM 19796</name>
    <dbReference type="NCBI Taxonomy" id="1385510"/>
    <lineage>
        <taxon>Bacteria</taxon>
        <taxon>Bacillati</taxon>
        <taxon>Bacillota</taxon>
        <taxon>Bacilli</taxon>
        <taxon>Bacillales</taxon>
        <taxon>Bacillaceae</taxon>
        <taxon>Pontibacillus</taxon>
    </lineage>
</organism>
<keyword evidence="6" id="KW-1185">Reference proteome</keyword>
<accession>A0A0A5GLJ3</accession>
<keyword evidence="2" id="KW-0560">Oxidoreductase</keyword>
<dbReference type="PANTHER" id="PTHR42879:SF2">
    <property type="entry name" value="3-OXOACYL-[ACYL-CARRIER-PROTEIN] REDUCTASE FABG"/>
    <property type="match status" value="1"/>
</dbReference>
<dbReference type="PROSITE" id="PS00061">
    <property type="entry name" value="ADH_SHORT"/>
    <property type="match status" value="1"/>
</dbReference>
<gene>
    <name evidence="5" type="ORF">N781_02915</name>
</gene>
<comment type="similarity">
    <text evidence="1 3">Belongs to the short-chain dehydrogenases/reductases (SDR) family.</text>
</comment>
<dbReference type="InterPro" id="IPR002347">
    <property type="entry name" value="SDR_fam"/>
</dbReference>
<dbReference type="InterPro" id="IPR020904">
    <property type="entry name" value="Sc_DH/Rdtase_CS"/>
</dbReference>
<dbReference type="InterPro" id="IPR036291">
    <property type="entry name" value="NAD(P)-bd_dom_sf"/>
</dbReference>
<reference evidence="5 6" key="1">
    <citation type="submission" date="2013-08" db="EMBL/GenBank/DDBJ databases">
        <authorList>
            <person name="Huang J."/>
            <person name="Wang G."/>
        </authorList>
    </citation>
    <scope>NUCLEOTIDE SEQUENCE [LARGE SCALE GENOMIC DNA]</scope>
    <source>
        <strain evidence="5 6">JSM 076056</strain>
    </source>
</reference>
<dbReference type="FunFam" id="3.40.50.720:FF:000084">
    <property type="entry name" value="Short-chain dehydrogenase reductase"/>
    <property type="match status" value="1"/>
</dbReference>
<dbReference type="PRINTS" id="PR00080">
    <property type="entry name" value="SDRFAMILY"/>
</dbReference>
<evidence type="ECO:0000256" key="1">
    <source>
        <dbReference type="ARBA" id="ARBA00006484"/>
    </source>
</evidence>
<dbReference type="eggNOG" id="COG1028">
    <property type="taxonomic scope" value="Bacteria"/>
</dbReference>
<dbReference type="SUPFAM" id="SSF51735">
    <property type="entry name" value="NAD(P)-binding Rossmann-fold domains"/>
    <property type="match status" value="1"/>
</dbReference>
<dbReference type="SMART" id="SM00822">
    <property type="entry name" value="PKS_KR"/>
    <property type="match status" value="1"/>
</dbReference>
<dbReference type="InterPro" id="IPR050259">
    <property type="entry name" value="SDR"/>
</dbReference>
<dbReference type="OrthoDB" id="9803333at2"/>
<dbReference type="Proteomes" id="UP000030528">
    <property type="component" value="Unassembled WGS sequence"/>
</dbReference>
<dbReference type="Pfam" id="PF00106">
    <property type="entry name" value="adh_short"/>
    <property type="match status" value="1"/>
</dbReference>
<name>A0A0A5GLJ3_9BACI</name>
<protein>
    <submittedName>
        <fullName evidence="5">Short-chain dehydrogenase</fullName>
    </submittedName>
</protein>
<dbReference type="STRING" id="1385510.GCA_000425205_00554"/>
<evidence type="ECO:0000313" key="5">
    <source>
        <dbReference type="EMBL" id="KGX91995.1"/>
    </source>
</evidence>
<dbReference type="RefSeq" id="WP_026799340.1">
    <property type="nucleotide sequence ID" value="NZ_AULI01000002.1"/>
</dbReference>
<evidence type="ECO:0000259" key="4">
    <source>
        <dbReference type="SMART" id="SM00822"/>
    </source>
</evidence>
<evidence type="ECO:0000313" key="6">
    <source>
        <dbReference type="Proteomes" id="UP000030528"/>
    </source>
</evidence>